<dbReference type="Gramene" id="Kaladp0098s0214.1.v1.1">
    <property type="protein sequence ID" value="Kaladp0098s0214.1.v1.1.CDS.1"/>
    <property type="gene ID" value="Kaladp0098s0214.v1.1"/>
</dbReference>
<evidence type="ECO:0000313" key="3">
    <source>
        <dbReference type="Proteomes" id="UP000594263"/>
    </source>
</evidence>
<evidence type="ECO:0000256" key="1">
    <source>
        <dbReference type="SAM" id="SignalP"/>
    </source>
</evidence>
<keyword evidence="1" id="KW-0732">Signal</keyword>
<dbReference type="Proteomes" id="UP000594263">
    <property type="component" value="Unplaced"/>
</dbReference>
<reference evidence="2" key="1">
    <citation type="submission" date="2021-01" db="UniProtKB">
        <authorList>
            <consortium name="EnsemblPlants"/>
        </authorList>
    </citation>
    <scope>IDENTIFICATION</scope>
</reference>
<dbReference type="EnsemblPlants" id="Kaladp0098s0214.1.v1.1">
    <property type="protein sequence ID" value="Kaladp0098s0214.1.v1.1.CDS.1"/>
    <property type="gene ID" value="Kaladp0098s0214.v1.1"/>
</dbReference>
<protein>
    <submittedName>
        <fullName evidence="2">Uncharacterized protein</fullName>
    </submittedName>
</protein>
<sequence>MEASVPRVFVCVLVLFGLGIDGDLRLGQMFGDDACVVSWIRNGIGRFNWGWIWRNPRIVMV</sequence>
<organism evidence="2 3">
    <name type="scientific">Kalanchoe fedtschenkoi</name>
    <name type="common">Lavender scallops</name>
    <name type="synonym">South American air plant</name>
    <dbReference type="NCBI Taxonomy" id="63787"/>
    <lineage>
        <taxon>Eukaryota</taxon>
        <taxon>Viridiplantae</taxon>
        <taxon>Streptophyta</taxon>
        <taxon>Embryophyta</taxon>
        <taxon>Tracheophyta</taxon>
        <taxon>Spermatophyta</taxon>
        <taxon>Magnoliopsida</taxon>
        <taxon>eudicotyledons</taxon>
        <taxon>Gunneridae</taxon>
        <taxon>Pentapetalae</taxon>
        <taxon>Saxifragales</taxon>
        <taxon>Crassulaceae</taxon>
        <taxon>Kalanchoe</taxon>
    </lineage>
</organism>
<accession>A0A7N0V5N4</accession>
<feature type="chain" id="PRO_5029463436" evidence="1">
    <location>
        <begin position="23"/>
        <end position="61"/>
    </location>
</feature>
<dbReference type="AlphaFoldDB" id="A0A7N0V5N4"/>
<keyword evidence="3" id="KW-1185">Reference proteome</keyword>
<evidence type="ECO:0000313" key="2">
    <source>
        <dbReference type="EnsemblPlants" id="Kaladp0098s0214.1.v1.1.CDS.1"/>
    </source>
</evidence>
<feature type="signal peptide" evidence="1">
    <location>
        <begin position="1"/>
        <end position="22"/>
    </location>
</feature>
<name>A0A7N0V5N4_KALFE</name>
<proteinExistence type="predicted"/>